<dbReference type="EMBL" id="SSOP01000205">
    <property type="protein sequence ID" value="KAB5590029.1"/>
    <property type="molecule type" value="Genomic_DNA"/>
</dbReference>
<sequence>MVHSPFTQPATSRSALHPAGRSFCPELIDKDVAPFNVRKNCWLSPTKPARWMTEVDGLQSSIVSSSTTWAPEHNPTRGISYYTPGLASAYFDYSNAPLYASSLDFGVSSPASEAVGPPATSFLDSASESDILRLIDPPVLPKLLSPLTPSISTKLNQRDNDVTNYATHVIFVLSAWLACMISTGTCACTQTKSPMSVSVVAKDFVGATQGCAIGRRAMLASGPIGEKNLAGPE</sequence>
<name>A0A5N5QEI4_9AGAM</name>
<comment type="caution">
    <text evidence="1">The sequence shown here is derived from an EMBL/GenBank/DDBJ whole genome shotgun (WGS) entry which is preliminary data.</text>
</comment>
<dbReference type="AlphaFoldDB" id="A0A5N5QEI4"/>
<reference evidence="1 2" key="1">
    <citation type="journal article" date="2019" name="Fungal Biol. Biotechnol.">
        <title>Draft genome sequence of fastidious pathogen Ceratobasidium theobromae, which causes vascular-streak dieback in Theobroma cacao.</title>
        <authorList>
            <person name="Ali S.S."/>
            <person name="Asman A."/>
            <person name="Shao J."/>
            <person name="Firmansyah A.P."/>
            <person name="Susilo A.W."/>
            <person name="Rosmana A."/>
            <person name="McMahon P."/>
            <person name="Junaid M."/>
            <person name="Guest D."/>
            <person name="Kheng T.Y."/>
            <person name="Meinhardt L.W."/>
            <person name="Bailey B.A."/>
        </authorList>
    </citation>
    <scope>NUCLEOTIDE SEQUENCE [LARGE SCALE GENOMIC DNA]</scope>
    <source>
        <strain evidence="1 2">CT2</strain>
    </source>
</reference>
<proteinExistence type="predicted"/>
<accession>A0A5N5QEI4</accession>
<dbReference type="Proteomes" id="UP000383932">
    <property type="component" value="Unassembled WGS sequence"/>
</dbReference>
<gene>
    <name evidence="1" type="ORF">CTheo_6524</name>
</gene>
<evidence type="ECO:0000313" key="1">
    <source>
        <dbReference type="EMBL" id="KAB5590029.1"/>
    </source>
</evidence>
<evidence type="ECO:0000313" key="2">
    <source>
        <dbReference type="Proteomes" id="UP000383932"/>
    </source>
</evidence>
<protein>
    <submittedName>
        <fullName evidence="1">Uncharacterized protein</fullName>
    </submittedName>
</protein>
<organism evidence="1 2">
    <name type="scientific">Ceratobasidium theobromae</name>
    <dbReference type="NCBI Taxonomy" id="1582974"/>
    <lineage>
        <taxon>Eukaryota</taxon>
        <taxon>Fungi</taxon>
        <taxon>Dikarya</taxon>
        <taxon>Basidiomycota</taxon>
        <taxon>Agaricomycotina</taxon>
        <taxon>Agaricomycetes</taxon>
        <taxon>Cantharellales</taxon>
        <taxon>Ceratobasidiaceae</taxon>
        <taxon>Ceratobasidium</taxon>
    </lineage>
</organism>
<keyword evidence="2" id="KW-1185">Reference proteome</keyword>